<reference evidence="3" key="1">
    <citation type="submission" date="2021-07" db="EMBL/GenBank/DDBJ databases">
        <authorList>
            <person name="Durling M."/>
        </authorList>
    </citation>
    <scope>NUCLEOTIDE SEQUENCE</scope>
</reference>
<keyword evidence="1" id="KW-0812">Transmembrane</keyword>
<accession>A0A9N9Q382</accession>
<evidence type="ECO:0000259" key="2">
    <source>
        <dbReference type="Pfam" id="PF24855"/>
    </source>
</evidence>
<keyword evidence="1" id="KW-0472">Membrane</keyword>
<evidence type="ECO:0000313" key="4">
    <source>
        <dbReference type="Proteomes" id="UP000701801"/>
    </source>
</evidence>
<dbReference type="PANTHER" id="PTHR39460">
    <property type="entry name" value="EXPRESSED PROTEIN"/>
    <property type="match status" value="1"/>
</dbReference>
<dbReference type="InterPro" id="IPR056146">
    <property type="entry name" value="DUF7729"/>
</dbReference>
<name>A0A9N9Q382_9HELO</name>
<sequence>MNLMIMEREARKEASGGRRKVAIQSYTSRHRLNPAARPTRHHLCSQHRLLLFAFFIIYCLPICSASVFIEGEMVEEPTASIETVSTPRRSSLDQWAQPESGKILVDLSHPPSQQEWTLSDVNDDLQRRQELGQDAPKSHSVTQTVTATVGGSGTRTTPSTTLVTAATDVPSPLPSAFDSGFGSNITASCASFMSYMLQNATFKACVPVSILLQNSVSFFQAEKSITRITQVLDNACAANVTNCGKVMSAFASNITTSSACAADISTQNPLINQAHLGLLAYKPIYTATCLKNQISKSYCFAEAITNATNPADTYQYYLPLNITLPGGSQPTCNSCLQNSMAVYAAATADRSSALASTYVGAAMQVNVNCGPNFVNASLAAAIANSGASSPLMGTNFGLLAVVLAVSSILL</sequence>
<dbReference type="Proteomes" id="UP000701801">
    <property type="component" value="Unassembled WGS sequence"/>
</dbReference>
<protein>
    <recommendedName>
        <fullName evidence="2">DUF7729 domain-containing protein</fullName>
    </recommendedName>
</protein>
<feature type="transmembrane region" description="Helical" evidence="1">
    <location>
        <begin position="49"/>
        <end position="69"/>
    </location>
</feature>
<keyword evidence="1" id="KW-1133">Transmembrane helix</keyword>
<dbReference type="OrthoDB" id="2564812at2759"/>
<dbReference type="AlphaFoldDB" id="A0A9N9Q382"/>
<organism evidence="3 4">
    <name type="scientific">Hymenoscyphus albidus</name>
    <dbReference type="NCBI Taxonomy" id="595503"/>
    <lineage>
        <taxon>Eukaryota</taxon>
        <taxon>Fungi</taxon>
        <taxon>Dikarya</taxon>
        <taxon>Ascomycota</taxon>
        <taxon>Pezizomycotina</taxon>
        <taxon>Leotiomycetes</taxon>
        <taxon>Helotiales</taxon>
        <taxon>Helotiaceae</taxon>
        <taxon>Hymenoscyphus</taxon>
    </lineage>
</organism>
<dbReference type="Pfam" id="PF24855">
    <property type="entry name" value="DUF7729"/>
    <property type="match status" value="1"/>
</dbReference>
<proteinExistence type="predicted"/>
<comment type="caution">
    <text evidence="3">The sequence shown here is derived from an EMBL/GenBank/DDBJ whole genome shotgun (WGS) entry which is preliminary data.</text>
</comment>
<keyword evidence="4" id="KW-1185">Reference proteome</keyword>
<evidence type="ECO:0000313" key="3">
    <source>
        <dbReference type="EMBL" id="CAG8984118.1"/>
    </source>
</evidence>
<gene>
    <name evidence="3" type="ORF">HYALB_00006220</name>
</gene>
<dbReference type="PANTHER" id="PTHR39460:SF1">
    <property type="entry name" value="C6 TRANSCRIPTION FACTOR"/>
    <property type="match status" value="1"/>
</dbReference>
<evidence type="ECO:0000256" key="1">
    <source>
        <dbReference type="SAM" id="Phobius"/>
    </source>
</evidence>
<dbReference type="EMBL" id="CAJVRM010000751">
    <property type="protein sequence ID" value="CAG8984118.1"/>
    <property type="molecule type" value="Genomic_DNA"/>
</dbReference>
<feature type="domain" description="DUF7729" evidence="2">
    <location>
        <begin position="172"/>
        <end position="377"/>
    </location>
</feature>